<dbReference type="Pfam" id="PF22936">
    <property type="entry name" value="Pol_BBD"/>
    <property type="match status" value="1"/>
</dbReference>
<feature type="domain" description="Integrase catalytic" evidence="22">
    <location>
        <begin position="517"/>
        <end position="614"/>
    </location>
</feature>
<dbReference type="GO" id="GO:0015074">
    <property type="term" value="P:DNA integration"/>
    <property type="evidence" value="ECO:0007669"/>
    <property type="project" value="UniProtKB-KW"/>
</dbReference>
<dbReference type="InterPro" id="IPR039537">
    <property type="entry name" value="Retrotran_Ty1/copia-like"/>
</dbReference>
<evidence type="ECO:0000256" key="2">
    <source>
        <dbReference type="ARBA" id="ARBA00022578"/>
    </source>
</evidence>
<keyword evidence="24" id="KW-1185">Reference proteome</keyword>
<evidence type="ECO:0000256" key="21">
    <source>
        <dbReference type="ARBA" id="ARBA00049244"/>
    </source>
</evidence>
<evidence type="ECO:0000256" key="15">
    <source>
        <dbReference type="ARBA" id="ARBA00022918"/>
    </source>
</evidence>
<dbReference type="InterPro" id="IPR036397">
    <property type="entry name" value="RNaseH_sf"/>
</dbReference>
<dbReference type="EMBL" id="AVOT02044513">
    <property type="protein sequence ID" value="MBW0539862.1"/>
    <property type="molecule type" value="Genomic_DNA"/>
</dbReference>
<dbReference type="PANTHER" id="PTHR42648:SF11">
    <property type="entry name" value="TRANSPOSON TY4-P GAG-POL POLYPROTEIN"/>
    <property type="match status" value="1"/>
</dbReference>
<evidence type="ECO:0000256" key="16">
    <source>
        <dbReference type="ARBA" id="ARBA00022932"/>
    </source>
</evidence>
<dbReference type="GO" id="GO:0032196">
    <property type="term" value="P:transposition"/>
    <property type="evidence" value="ECO:0007669"/>
    <property type="project" value="UniProtKB-KW"/>
</dbReference>
<dbReference type="InterPro" id="IPR054722">
    <property type="entry name" value="PolX-like_BBD"/>
</dbReference>
<protein>
    <recommendedName>
        <fullName evidence="22">Integrase catalytic domain-containing protein</fullName>
    </recommendedName>
</protein>
<evidence type="ECO:0000256" key="14">
    <source>
        <dbReference type="ARBA" id="ARBA00022908"/>
    </source>
</evidence>
<keyword evidence="12" id="KW-0460">Magnesium</keyword>
<keyword evidence="10" id="KW-0378">Hydrolase</keyword>
<comment type="catalytic activity">
    <reaction evidence="21">
        <text>DNA(n) + a 2'-deoxyribonucleoside 5'-triphosphate = DNA(n+1) + diphosphate</text>
        <dbReference type="Rhea" id="RHEA:22508"/>
        <dbReference type="Rhea" id="RHEA-COMP:17339"/>
        <dbReference type="Rhea" id="RHEA-COMP:17340"/>
        <dbReference type="ChEBI" id="CHEBI:33019"/>
        <dbReference type="ChEBI" id="CHEBI:61560"/>
        <dbReference type="ChEBI" id="CHEBI:173112"/>
        <dbReference type="EC" id="2.7.7.7"/>
    </reaction>
</comment>
<evidence type="ECO:0000256" key="3">
    <source>
        <dbReference type="ARBA" id="ARBA00022612"/>
    </source>
</evidence>
<evidence type="ECO:0000256" key="6">
    <source>
        <dbReference type="ARBA" id="ARBA00022722"/>
    </source>
</evidence>
<keyword evidence="11" id="KW-0067">ATP-binding</keyword>
<keyword evidence="19" id="KW-0511">Multifunctional enzyme</keyword>
<keyword evidence="2" id="KW-0815">Transposition</keyword>
<dbReference type="GO" id="GO:0003964">
    <property type="term" value="F:RNA-directed DNA polymerase activity"/>
    <property type="evidence" value="ECO:0007669"/>
    <property type="project" value="UniProtKB-KW"/>
</dbReference>
<evidence type="ECO:0000256" key="13">
    <source>
        <dbReference type="ARBA" id="ARBA00022884"/>
    </source>
</evidence>
<evidence type="ECO:0000256" key="19">
    <source>
        <dbReference type="ARBA" id="ARBA00023268"/>
    </source>
</evidence>
<comment type="catalytic activity">
    <reaction evidence="20">
        <text>DNA(n) + a 2'-deoxyribonucleoside 5'-triphosphate = DNA(n+1) + diphosphate</text>
        <dbReference type="Rhea" id="RHEA:22508"/>
        <dbReference type="Rhea" id="RHEA-COMP:17339"/>
        <dbReference type="Rhea" id="RHEA-COMP:17340"/>
        <dbReference type="ChEBI" id="CHEBI:33019"/>
        <dbReference type="ChEBI" id="CHEBI:61560"/>
        <dbReference type="ChEBI" id="CHEBI:173112"/>
        <dbReference type="EC" id="2.7.7.49"/>
    </reaction>
</comment>
<organism evidence="23 24">
    <name type="scientific">Austropuccinia psidii MF-1</name>
    <dbReference type="NCBI Taxonomy" id="1389203"/>
    <lineage>
        <taxon>Eukaryota</taxon>
        <taxon>Fungi</taxon>
        <taxon>Dikarya</taxon>
        <taxon>Basidiomycota</taxon>
        <taxon>Pucciniomycotina</taxon>
        <taxon>Pucciniomycetes</taxon>
        <taxon>Pucciniales</taxon>
        <taxon>Sphaerophragmiaceae</taxon>
        <taxon>Austropuccinia</taxon>
    </lineage>
</organism>
<dbReference type="InterPro" id="IPR012337">
    <property type="entry name" value="RNaseH-like_sf"/>
</dbReference>
<dbReference type="Pfam" id="PF25597">
    <property type="entry name" value="SH3_retrovirus"/>
    <property type="match status" value="1"/>
</dbReference>
<comment type="caution">
    <text evidence="23">The sequence shown here is derived from an EMBL/GenBank/DDBJ whole genome shotgun (WGS) entry which is preliminary data.</text>
</comment>
<keyword evidence="3" id="KW-1188">Viral release from host cell</keyword>
<feature type="non-terminal residue" evidence="23">
    <location>
        <position position="1"/>
    </location>
</feature>
<keyword evidence="6" id="KW-0540">Nuclease</keyword>
<accession>A0A9Q3IGN2</accession>
<dbReference type="OrthoDB" id="1426048at2759"/>
<keyword evidence="5" id="KW-0548">Nucleotidyltransferase</keyword>
<keyword evidence="4" id="KW-0645">Protease</keyword>
<dbReference type="PROSITE" id="PS50994">
    <property type="entry name" value="INTEGRASE"/>
    <property type="match status" value="1"/>
</dbReference>
<keyword evidence="18" id="KW-0233">DNA recombination</keyword>
<dbReference type="InterPro" id="IPR001584">
    <property type="entry name" value="Integrase_cat-core"/>
</dbReference>
<dbReference type="Gene3D" id="3.30.420.10">
    <property type="entry name" value="Ribonuclease H-like superfamily/Ribonuclease H"/>
    <property type="match status" value="1"/>
</dbReference>
<gene>
    <name evidence="23" type="ORF">O181_079577</name>
</gene>
<keyword evidence="13" id="KW-0694">RNA-binding</keyword>
<dbReference type="GO" id="GO:0003887">
    <property type="term" value="F:DNA-directed DNA polymerase activity"/>
    <property type="evidence" value="ECO:0007669"/>
    <property type="project" value="UniProtKB-KW"/>
</dbReference>
<dbReference type="GO" id="GO:0006508">
    <property type="term" value="P:proteolysis"/>
    <property type="evidence" value="ECO:0007669"/>
    <property type="project" value="UniProtKB-KW"/>
</dbReference>
<evidence type="ECO:0000256" key="17">
    <source>
        <dbReference type="ARBA" id="ARBA00023113"/>
    </source>
</evidence>
<dbReference type="GO" id="GO:0005634">
    <property type="term" value="C:nucleus"/>
    <property type="evidence" value="ECO:0007669"/>
    <property type="project" value="UniProtKB-ARBA"/>
</dbReference>
<evidence type="ECO:0000259" key="22">
    <source>
        <dbReference type="PROSITE" id="PS50994"/>
    </source>
</evidence>
<evidence type="ECO:0000256" key="1">
    <source>
        <dbReference type="ARBA" id="ARBA00002180"/>
    </source>
</evidence>
<sequence>LQSRRKFHITKRWMQDNMTNKVLEPKDISCIPILDGTNYGHWHMRMKIHLRSKDLIYVCEKPVPGGASTSIVNEWSRASYESINLITTRITERVFREVVNTETIEKANLLWAKIEDQYASKRALNRGRVWMDWERCFYDGNLQSYIDLCRKLIMELEAVSIVVPQELLSYSLLGKLGGETNLHQFVENLTLNEDIIDKPEKILTRLQDLAHLNNVDCKTQSTTQTALISSGGEPHKVIYYCEKGRHNDKCSTHKKEDCCTKNPHLRPPRREKKRRHFNPTAHFTMAQALTTYPRQQQPSSRQLIIDCGATHHMFNDSQLFSSDLRPASIKVATGDVNSNLTALGIGTVKIISNNKILTFKNFLYVPPLKCNLISLLELFKEELTVNQKDNTFKLVSQGKEILRGKIINKLMTSTYSVPTSLLTSSDKTPWHDRLSHPGPAVLKFLGISTNKNNSLICEVNKSHKQSFNNHFEPALNVLDCVHMDIVGPVTPPSVSEVFTNLCSAKKAMENLQNRTLKRLVTDRGGEFANHNFRKLAENCGYAHIMALPEMPQHNGFAERANRTILEKTCCLMSQANLPKNYWADAVSTAVSLSNLSPTASRKNQSPHFLRTNTPPKLKRLRIFGCREVIHNLKRQYKGKMEPPRQPGILIGYDNNNTAYCIVRLSSSKVAVTHHVTFNENMFPVLPSGIGNRHSIPLDFNITTSQKHNEIETETTEICEQTVPTQNIEESNNEALPAQQPRIKIIGPRHPTIISSQINNINILPYKRRTNALLTTINEALNTYSKAIKSKDNSLWQEAINNELTNMETLRVWDVVELQDDYKIAGTTWVFKIKRKELNEPIEYKAQLCAQGFTQSVGIDFDKIYAPTGQLNYLRTLIAFACINNLQFHQIDIKCAFLNAPLKETVYLAIPQGFNLEK</sequence>
<name>A0A9Q3IGN2_9BASI</name>
<evidence type="ECO:0000256" key="20">
    <source>
        <dbReference type="ARBA" id="ARBA00048173"/>
    </source>
</evidence>
<evidence type="ECO:0000256" key="10">
    <source>
        <dbReference type="ARBA" id="ARBA00022801"/>
    </source>
</evidence>
<evidence type="ECO:0000256" key="18">
    <source>
        <dbReference type="ARBA" id="ARBA00023172"/>
    </source>
</evidence>
<dbReference type="InterPro" id="IPR057670">
    <property type="entry name" value="SH3_retrovirus"/>
</dbReference>
<evidence type="ECO:0000256" key="9">
    <source>
        <dbReference type="ARBA" id="ARBA00022759"/>
    </source>
</evidence>
<reference evidence="23" key="1">
    <citation type="submission" date="2021-03" db="EMBL/GenBank/DDBJ databases">
        <title>Draft genome sequence of rust myrtle Austropuccinia psidii MF-1, a brazilian biotype.</title>
        <authorList>
            <person name="Quecine M.C."/>
            <person name="Pachon D.M.R."/>
            <person name="Bonatelli M.L."/>
            <person name="Correr F.H."/>
            <person name="Franceschini L.M."/>
            <person name="Leite T.F."/>
            <person name="Margarido G.R.A."/>
            <person name="Almeida C.A."/>
            <person name="Ferrarezi J.A."/>
            <person name="Labate C.A."/>
        </authorList>
    </citation>
    <scope>NUCLEOTIDE SEQUENCE</scope>
    <source>
        <strain evidence="23">MF-1</strain>
    </source>
</reference>
<evidence type="ECO:0000256" key="4">
    <source>
        <dbReference type="ARBA" id="ARBA00022670"/>
    </source>
</evidence>
<dbReference type="AlphaFoldDB" id="A0A9Q3IGN2"/>
<keyword evidence="7" id="KW-0479">Metal-binding</keyword>
<evidence type="ECO:0000256" key="7">
    <source>
        <dbReference type="ARBA" id="ARBA00022723"/>
    </source>
</evidence>
<dbReference type="InterPro" id="IPR013103">
    <property type="entry name" value="RVT_2"/>
</dbReference>
<keyword evidence="9" id="KW-0255">Endonuclease</keyword>
<dbReference type="GO" id="GO:0005524">
    <property type="term" value="F:ATP binding"/>
    <property type="evidence" value="ECO:0007669"/>
    <property type="project" value="UniProtKB-KW"/>
</dbReference>
<comment type="function">
    <text evidence="1">The aspartyl protease (PR) mediates the proteolytic cleavages of the Gag and Gag-Pol polyproteins after assembly of the VLP.</text>
</comment>
<evidence type="ECO:0000256" key="5">
    <source>
        <dbReference type="ARBA" id="ARBA00022695"/>
    </source>
</evidence>
<dbReference type="Pfam" id="PF07727">
    <property type="entry name" value="RVT_2"/>
    <property type="match status" value="1"/>
</dbReference>
<dbReference type="GO" id="GO:0006310">
    <property type="term" value="P:DNA recombination"/>
    <property type="evidence" value="ECO:0007669"/>
    <property type="project" value="UniProtKB-KW"/>
</dbReference>
<keyword evidence="15" id="KW-0695">RNA-directed DNA polymerase</keyword>
<keyword evidence="16" id="KW-0808">Transferase</keyword>
<dbReference type="SUPFAM" id="SSF53098">
    <property type="entry name" value="Ribonuclease H-like"/>
    <property type="match status" value="1"/>
</dbReference>
<keyword evidence="17" id="KW-0917">Virion maturation</keyword>
<dbReference type="Proteomes" id="UP000765509">
    <property type="component" value="Unassembled WGS sequence"/>
</dbReference>
<keyword evidence="8" id="KW-0547">Nucleotide-binding</keyword>
<proteinExistence type="predicted"/>
<evidence type="ECO:0000256" key="8">
    <source>
        <dbReference type="ARBA" id="ARBA00022741"/>
    </source>
</evidence>
<keyword evidence="16" id="KW-0239">DNA-directed DNA polymerase</keyword>
<evidence type="ECO:0000313" key="23">
    <source>
        <dbReference type="EMBL" id="MBW0539862.1"/>
    </source>
</evidence>
<dbReference type="GO" id="GO:0046872">
    <property type="term" value="F:metal ion binding"/>
    <property type="evidence" value="ECO:0007669"/>
    <property type="project" value="UniProtKB-KW"/>
</dbReference>
<dbReference type="GO" id="GO:0008233">
    <property type="term" value="F:peptidase activity"/>
    <property type="evidence" value="ECO:0007669"/>
    <property type="project" value="UniProtKB-KW"/>
</dbReference>
<evidence type="ECO:0000256" key="11">
    <source>
        <dbReference type="ARBA" id="ARBA00022840"/>
    </source>
</evidence>
<dbReference type="GO" id="GO:0004519">
    <property type="term" value="F:endonuclease activity"/>
    <property type="evidence" value="ECO:0007669"/>
    <property type="project" value="UniProtKB-KW"/>
</dbReference>
<dbReference type="GO" id="GO:0003723">
    <property type="term" value="F:RNA binding"/>
    <property type="evidence" value="ECO:0007669"/>
    <property type="project" value="UniProtKB-KW"/>
</dbReference>
<evidence type="ECO:0000256" key="12">
    <source>
        <dbReference type="ARBA" id="ARBA00022842"/>
    </source>
</evidence>
<dbReference type="PANTHER" id="PTHR42648">
    <property type="entry name" value="TRANSPOSASE, PUTATIVE-RELATED"/>
    <property type="match status" value="1"/>
</dbReference>
<evidence type="ECO:0000313" key="24">
    <source>
        <dbReference type="Proteomes" id="UP000765509"/>
    </source>
</evidence>
<keyword evidence="14" id="KW-0229">DNA integration</keyword>